<accession>A0AAV7N4N2</accession>
<organism evidence="2 3">
    <name type="scientific">Pleurodeles waltl</name>
    <name type="common">Iberian ribbed newt</name>
    <dbReference type="NCBI Taxonomy" id="8319"/>
    <lineage>
        <taxon>Eukaryota</taxon>
        <taxon>Metazoa</taxon>
        <taxon>Chordata</taxon>
        <taxon>Craniata</taxon>
        <taxon>Vertebrata</taxon>
        <taxon>Euteleostomi</taxon>
        <taxon>Amphibia</taxon>
        <taxon>Batrachia</taxon>
        <taxon>Caudata</taxon>
        <taxon>Salamandroidea</taxon>
        <taxon>Salamandridae</taxon>
        <taxon>Pleurodelinae</taxon>
        <taxon>Pleurodeles</taxon>
    </lineage>
</organism>
<gene>
    <name evidence="2" type="ORF">NDU88_008313</name>
</gene>
<feature type="region of interest" description="Disordered" evidence="1">
    <location>
        <begin position="89"/>
        <end position="114"/>
    </location>
</feature>
<keyword evidence="3" id="KW-1185">Reference proteome</keyword>
<dbReference type="AlphaFoldDB" id="A0AAV7N4N2"/>
<dbReference type="EMBL" id="JANPWB010000013">
    <property type="protein sequence ID" value="KAJ1110967.1"/>
    <property type="molecule type" value="Genomic_DNA"/>
</dbReference>
<feature type="compositionally biased region" description="Basic and acidic residues" evidence="1">
    <location>
        <begin position="1"/>
        <end position="14"/>
    </location>
</feature>
<feature type="region of interest" description="Disordered" evidence="1">
    <location>
        <begin position="1"/>
        <end position="20"/>
    </location>
</feature>
<evidence type="ECO:0000313" key="2">
    <source>
        <dbReference type="EMBL" id="KAJ1110967.1"/>
    </source>
</evidence>
<reference evidence="2" key="1">
    <citation type="journal article" date="2022" name="bioRxiv">
        <title>Sequencing and chromosome-scale assembly of the giantPleurodeles waltlgenome.</title>
        <authorList>
            <person name="Brown T."/>
            <person name="Elewa A."/>
            <person name="Iarovenko S."/>
            <person name="Subramanian E."/>
            <person name="Araus A.J."/>
            <person name="Petzold A."/>
            <person name="Susuki M."/>
            <person name="Suzuki K.-i.T."/>
            <person name="Hayashi T."/>
            <person name="Toyoda A."/>
            <person name="Oliveira C."/>
            <person name="Osipova E."/>
            <person name="Leigh N.D."/>
            <person name="Simon A."/>
            <person name="Yun M.H."/>
        </authorList>
    </citation>
    <scope>NUCLEOTIDE SEQUENCE</scope>
    <source>
        <strain evidence="2">20211129_DDA</strain>
        <tissue evidence="2">Liver</tissue>
    </source>
</reference>
<name>A0AAV7N4N2_PLEWA</name>
<feature type="region of interest" description="Disordered" evidence="1">
    <location>
        <begin position="30"/>
        <end position="58"/>
    </location>
</feature>
<sequence>MLTTGGEREIRETPSLDPPVPEMIAQEASLLGDAPPRTSNRWTQQYQTSTHRRPGRPIAGLGCVTNVHITPHGVTDVHTRDAGRSVVGSHLHHRRSQETRGNPSMNPAVPATFA</sequence>
<evidence type="ECO:0000256" key="1">
    <source>
        <dbReference type="SAM" id="MobiDB-lite"/>
    </source>
</evidence>
<comment type="caution">
    <text evidence="2">The sequence shown here is derived from an EMBL/GenBank/DDBJ whole genome shotgun (WGS) entry which is preliminary data.</text>
</comment>
<proteinExistence type="predicted"/>
<dbReference type="Proteomes" id="UP001066276">
    <property type="component" value="Chromosome 9"/>
</dbReference>
<feature type="compositionally biased region" description="Polar residues" evidence="1">
    <location>
        <begin position="37"/>
        <end position="49"/>
    </location>
</feature>
<protein>
    <submittedName>
        <fullName evidence="2">Uncharacterized protein</fullName>
    </submittedName>
</protein>
<evidence type="ECO:0000313" key="3">
    <source>
        <dbReference type="Proteomes" id="UP001066276"/>
    </source>
</evidence>